<protein>
    <recommendedName>
        <fullName evidence="10">Aromatic hydrocarbon degradation protein</fullName>
    </recommendedName>
</protein>
<dbReference type="Pfam" id="PF03349">
    <property type="entry name" value="Toluene_X"/>
    <property type="match status" value="2"/>
</dbReference>
<evidence type="ECO:0000313" key="9">
    <source>
        <dbReference type="Proteomes" id="UP000319619"/>
    </source>
</evidence>
<comment type="caution">
    <text evidence="8">The sequence shown here is derived from an EMBL/GenBank/DDBJ whole genome shotgun (WGS) entry which is preliminary data.</text>
</comment>
<evidence type="ECO:0000256" key="7">
    <source>
        <dbReference type="ARBA" id="ARBA00023237"/>
    </source>
</evidence>
<evidence type="ECO:0000256" key="4">
    <source>
        <dbReference type="ARBA" id="ARBA00022692"/>
    </source>
</evidence>
<comment type="subcellular location">
    <subcellularLocation>
        <location evidence="1">Cell outer membrane</location>
        <topology evidence="1">Multi-pass membrane protein</topology>
    </subcellularLocation>
</comment>
<dbReference type="AlphaFoldDB" id="A0A532V5G9"/>
<evidence type="ECO:0000256" key="3">
    <source>
        <dbReference type="ARBA" id="ARBA00022452"/>
    </source>
</evidence>
<dbReference type="EMBL" id="NJBN01000001">
    <property type="protein sequence ID" value="TKJ42428.1"/>
    <property type="molecule type" value="Genomic_DNA"/>
</dbReference>
<evidence type="ECO:0000256" key="2">
    <source>
        <dbReference type="ARBA" id="ARBA00008163"/>
    </source>
</evidence>
<dbReference type="GO" id="GO:0009279">
    <property type="term" value="C:cell outer membrane"/>
    <property type="evidence" value="ECO:0007669"/>
    <property type="project" value="UniProtKB-SubCell"/>
</dbReference>
<evidence type="ECO:0000256" key="6">
    <source>
        <dbReference type="ARBA" id="ARBA00023136"/>
    </source>
</evidence>
<proteinExistence type="inferred from homology"/>
<comment type="similarity">
    <text evidence="2">Belongs to the OmpP1/FadL family.</text>
</comment>
<dbReference type="Gene3D" id="2.40.160.60">
    <property type="entry name" value="Outer membrane protein transport protein (OMPP1/FadL/TodX)"/>
    <property type="match status" value="1"/>
</dbReference>
<keyword evidence="7" id="KW-0998">Cell outer membrane</keyword>
<keyword evidence="4" id="KW-0812">Transmembrane</keyword>
<dbReference type="PANTHER" id="PTHR35093">
    <property type="entry name" value="OUTER MEMBRANE PROTEIN NMB0088-RELATED"/>
    <property type="match status" value="1"/>
</dbReference>
<evidence type="ECO:0000313" key="8">
    <source>
        <dbReference type="EMBL" id="TKJ42428.1"/>
    </source>
</evidence>
<reference evidence="8 9" key="1">
    <citation type="submission" date="2017-06" db="EMBL/GenBank/DDBJ databases">
        <title>Novel microbial phyla capable of carbon fixation and sulfur reduction in deep-sea sediments.</title>
        <authorList>
            <person name="Huang J."/>
            <person name="Baker B."/>
            <person name="Wang Y."/>
        </authorList>
    </citation>
    <scope>NUCLEOTIDE SEQUENCE [LARGE SCALE GENOMIC DNA]</scope>
    <source>
        <strain evidence="8">B3_LCP</strain>
    </source>
</reference>
<dbReference type="InterPro" id="IPR005017">
    <property type="entry name" value="OMPP1/FadL/TodX"/>
</dbReference>
<gene>
    <name evidence="8" type="ORF">CEE37_01735</name>
</gene>
<dbReference type="PANTHER" id="PTHR35093:SF8">
    <property type="entry name" value="OUTER MEMBRANE PROTEIN NMB0088-RELATED"/>
    <property type="match status" value="1"/>
</dbReference>
<accession>A0A532V5G9</accession>
<evidence type="ECO:0008006" key="10">
    <source>
        <dbReference type="Google" id="ProtNLM"/>
    </source>
</evidence>
<keyword evidence="3" id="KW-1134">Transmembrane beta strand</keyword>
<keyword evidence="5" id="KW-0732">Signal</keyword>
<organism evidence="8 9">
    <name type="scientific">candidate division LCP-89 bacterium B3_LCP</name>
    <dbReference type="NCBI Taxonomy" id="2012998"/>
    <lineage>
        <taxon>Bacteria</taxon>
        <taxon>Pseudomonadati</taxon>
        <taxon>Bacteria division LCP-89</taxon>
    </lineage>
</organism>
<dbReference type="GO" id="GO:0015483">
    <property type="term" value="F:long-chain fatty acid transporting porin activity"/>
    <property type="evidence" value="ECO:0007669"/>
    <property type="project" value="TreeGrafter"/>
</dbReference>
<sequence>MMKKIMSVLAILIIAATAYGNGIALNSPGTKALAMGGAFISIADDYSAPYWNPAGLQNSEGMQVSFFLTDVIPVVTYKFDTFGIDAKSKINHYTAPNAAFLWNCKLNDKLRMGLSAIVPAGLGVEWDGNDLVALSGPQYFDPGQTILNQYVGTTFDWESKIGIMNFSLSAAYKLGDNLNIGGAFHFVYGTMEMKRGADMLQNAAPTPTPGEDGVLDTQYSEESSGTGFGAGFGLQYMPGDNVTFGAAMRTRMTVGFSGDAKFGTTEHGFNRDITWPLWIGVGFAFNASEKLIISSEAQWTQWSTVDYLEADYETVGIDSMTLLWKDAVQIRFGGEYMATDELALRAGFYIDPAPGSNRTQQILIPNANFVGYTFGFGYNINKLTFDATFEYLKGTERNISPGASMPGVGMPGTHGTNILAPSIAVTYKF</sequence>
<dbReference type="SUPFAM" id="SSF56935">
    <property type="entry name" value="Porins"/>
    <property type="match status" value="1"/>
</dbReference>
<evidence type="ECO:0000256" key="1">
    <source>
        <dbReference type="ARBA" id="ARBA00004571"/>
    </source>
</evidence>
<name>A0A532V5G9_UNCL8</name>
<keyword evidence="6" id="KW-0472">Membrane</keyword>
<evidence type="ECO:0000256" key="5">
    <source>
        <dbReference type="ARBA" id="ARBA00022729"/>
    </source>
</evidence>
<dbReference type="Proteomes" id="UP000319619">
    <property type="component" value="Unassembled WGS sequence"/>
</dbReference>